<organism evidence="10 11">
    <name type="scientific">Effrenium voratum</name>
    <dbReference type="NCBI Taxonomy" id="2562239"/>
    <lineage>
        <taxon>Eukaryota</taxon>
        <taxon>Sar</taxon>
        <taxon>Alveolata</taxon>
        <taxon>Dinophyceae</taxon>
        <taxon>Suessiales</taxon>
        <taxon>Symbiodiniaceae</taxon>
        <taxon>Effrenium</taxon>
    </lineage>
</organism>
<feature type="transmembrane region" description="Helical" evidence="7">
    <location>
        <begin position="209"/>
        <end position="230"/>
    </location>
</feature>
<feature type="signal peptide" evidence="8">
    <location>
        <begin position="1"/>
        <end position="16"/>
    </location>
</feature>
<reference evidence="10" key="1">
    <citation type="submission" date="2023-08" db="EMBL/GenBank/DDBJ databases">
        <authorList>
            <person name="Chen Y."/>
            <person name="Shah S."/>
            <person name="Dougan E. K."/>
            <person name="Thang M."/>
            <person name="Chan C."/>
        </authorList>
    </citation>
    <scope>NUCLEOTIDE SEQUENCE</scope>
</reference>
<dbReference type="PANTHER" id="PTHR10183:SF379">
    <property type="entry name" value="CALPAIN-5"/>
    <property type="match status" value="1"/>
</dbReference>
<evidence type="ECO:0000313" key="11">
    <source>
        <dbReference type="Proteomes" id="UP001178507"/>
    </source>
</evidence>
<dbReference type="SMART" id="SM00230">
    <property type="entry name" value="CysPc"/>
    <property type="match status" value="1"/>
</dbReference>
<dbReference type="PROSITE" id="PS50203">
    <property type="entry name" value="CALPAIN_CAT"/>
    <property type="match status" value="1"/>
</dbReference>
<accession>A0AA36I0J5</accession>
<keyword evidence="2 6" id="KW-0645">Protease</keyword>
<comment type="caution">
    <text evidence="10">The sequence shown here is derived from an EMBL/GenBank/DDBJ whole genome shotgun (WGS) entry which is preliminary data.</text>
</comment>
<feature type="chain" id="PRO_5041321233" description="Calpain catalytic domain-containing protein" evidence="8">
    <location>
        <begin position="17"/>
        <end position="727"/>
    </location>
</feature>
<dbReference type="PANTHER" id="PTHR10183">
    <property type="entry name" value="CALPAIN"/>
    <property type="match status" value="1"/>
</dbReference>
<evidence type="ECO:0000256" key="4">
    <source>
        <dbReference type="ARBA" id="ARBA00022807"/>
    </source>
</evidence>
<name>A0AA36I0J5_9DINO</name>
<dbReference type="Proteomes" id="UP001178507">
    <property type="component" value="Unassembled WGS sequence"/>
</dbReference>
<dbReference type="AlphaFoldDB" id="A0AA36I0J5"/>
<dbReference type="PRINTS" id="PR00704">
    <property type="entry name" value="CALPAIN"/>
</dbReference>
<feature type="active site" evidence="5 6">
    <location>
        <position position="570"/>
    </location>
</feature>
<keyword evidence="7" id="KW-1133">Transmembrane helix</keyword>
<evidence type="ECO:0000256" key="8">
    <source>
        <dbReference type="SAM" id="SignalP"/>
    </source>
</evidence>
<evidence type="ECO:0000256" key="6">
    <source>
        <dbReference type="PROSITE-ProRule" id="PRU00239"/>
    </source>
</evidence>
<dbReference type="CDD" id="cd00044">
    <property type="entry name" value="CysPc"/>
    <property type="match status" value="1"/>
</dbReference>
<dbReference type="InterPro" id="IPR038765">
    <property type="entry name" value="Papain-like_cys_pep_sf"/>
</dbReference>
<keyword evidence="3 6" id="KW-0378">Hydrolase</keyword>
<sequence length="727" mass="81338">MRLHVIVGIVLVVADAAEWPQQVVQACGLSSSRAEVVSLEGALTLYMDRLCGAQNYPCRAQVTSAVNAMGDDAFKVALNEDLYNCALPADRSEQLFMSSFKIAGLKQQNYAQWGNWLGKAFKECPDLQGFQPKRSTWYPEGSGVRFLVSGTGTSKEAHKIEQCLSQSMQASSGGWFGAHVTVSEFTVSKVESNSWFGVGMKNFMILTRFLFVGLALLALYAAVAACAYFSGVKWLDPILLCWPEVCEGRGCILYQILCCPFVLIWNALRIYCCHCCHSYISWLCMPGCTKGMCWDDFEDPDFPPAQTSLGALKGDTAGGYLHQGGGTEWIRASELGGKDSQDHRGVQLFEGGIEADDILQGALGDCWLLAALACVAERPEILQQAIISKCIDPRGKYKFRLWTLCWQVRDTMGTQWVNIVVDEYIPCHATTRKPRFAQPKDNECWALLLEKAFAKMYGGYDKLEGGCMSWALSAITGNPAVHFLRMNGLWNAFQPTGGGRLTKEDEFSDEEFFRFLLKLKRNGAFICCSSIVPPDRKGLIDGHAYSILDMRTVQSELVSGNYFRLVQIRNPHGQGEWKGAWSDESPQWNKYPSVRRAIMGDEVLKDDGAFWMQWEDFVVFWKDVQVVDCETNIRTVATPDYEEGTTCFGPILSSIWGCLQYWLCCVGCKRLYLGRAGGKNVEEMKRDMDKKCGYDQKGFYCHFCEQTAVADDAYGSSDEEAGMVRYR</sequence>
<comment type="similarity">
    <text evidence="1">Belongs to the peptidase C2 family.</text>
</comment>
<feature type="domain" description="Calpain catalytic" evidence="9">
    <location>
        <begin position="296"/>
        <end position="630"/>
    </location>
</feature>
<keyword evidence="4 6" id="KW-0788">Thiol protease</keyword>
<feature type="active site" evidence="5 6">
    <location>
        <position position="366"/>
    </location>
</feature>
<dbReference type="InterPro" id="IPR001300">
    <property type="entry name" value="Peptidase_C2_calpain_cat"/>
</dbReference>
<gene>
    <name evidence="10" type="ORF">EVOR1521_LOCUS6300</name>
</gene>
<dbReference type="EMBL" id="CAUJNA010000469">
    <property type="protein sequence ID" value="CAJ1377523.1"/>
    <property type="molecule type" value="Genomic_DNA"/>
</dbReference>
<keyword evidence="8" id="KW-0732">Signal</keyword>
<evidence type="ECO:0000256" key="1">
    <source>
        <dbReference type="ARBA" id="ARBA00007623"/>
    </source>
</evidence>
<dbReference type="SUPFAM" id="SSF54001">
    <property type="entry name" value="Cysteine proteinases"/>
    <property type="match status" value="1"/>
</dbReference>
<dbReference type="PROSITE" id="PS00139">
    <property type="entry name" value="THIOL_PROTEASE_CYS"/>
    <property type="match status" value="1"/>
</dbReference>
<evidence type="ECO:0000313" key="10">
    <source>
        <dbReference type="EMBL" id="CAJ1377523.1"/>
    </source>
</evidence>
<evidence type="ECO:0000259" key="9">
    <source>
        <dbReference type="PROSITE" id="PS50203"/>
    </source>
</evidence>
<keyword evidence="7" id="KW-0472">Membrane</keyword>
<feature type="active site" evidence="5 6">
    <location>
        <position position="543"/>
    </location>
</feature>
<dbReference type="Pfam" id="PF00648">
    <property type="entry name" value="Peptidase_C2"/>
    <property type="match status" value="1"/>
</dbReference>
<keyword evidence="11" id="KW-1185">Reference proteome</keyword>
<dbReference type="InterPro" id="IPR000169">
    <property type="entry name" value="Pept_cys_AS"/>
</dbReference>
<dbReference type="InterPro" id="IPR022684">
    <property type="entry name" value="Calpain_cysteine_protease"/>
</dbReference>
<protein>
    <recommendedName>
        <fullName evidence="9">Calpain catalytic domain-containing protein</fullName>
    </recommendedName>
</protein>
<keyword evidence="7" id="KW-0812">Transmembrane</keyword>
<proteinExistence type="inferred from homology"/>
<evidence type="ECO:0000256" key="7">
    <source>
        <dbReference type="SAM" id="Phobius"/>
    </source>
</evidence>
<dbReference type="Gene3D" id="3.90.70.10">
    <property type="entry name" value="Cysteine proteinases"/>
    <property type="match status" value="1"/>
</dbReference>
<evidence type="ECO:0000256" key="2">
    <source>
        <dbReference type="ARBA" id="ARBA00022670"/>
    </source>
</evidence>
<evidence type="ECO:0000256" key="5">
    <source>
        <dbReference type="PIRSR" id="PIRSR622684-1"/>
    </source>
</evidence>
<dbReference type="GO" id="GO:0004198">
    <property type="term" value="F:calcium-dependent cysteine-type endopeptidase activity"/>
    <property type="evidence" value="ECO:0007669"/>
    <property type="project" value="InterPro"/>
</dbReference>
<evidence type="ECO:0000256" key="3">
    <source>
        <dbReference type="ARBA" id="ARBA00022801"/>
    </source>
</evidence>
<dbReference type="GO" id="GO:0006508">
    <property type="term" value="P:proteolysis"/>
    <property type="evidence" value="ECO:0007669"/>
    <property type="project" value="UniProtKB-KW"/>
</dbReference>